<proteinExistence type="predicted"/>
<gene>
    <name evidence="2" type="ORF">A2649_01225</name>
</gene>
<feature type="domain" description="Glycosyl transferase family 1" evidence="1">
    <location>
        <begin position="160"/>
        <end position="325"/>
    </location>
</feature>
<evidence type="ECO:0000259" key="1">
    <source>
        <dbReference type="Pfam" id="PF00534"/>
    </source>
</evidence>
<dbReference type="InterPro" id="IPR001296">
    <property type="entry name" value="Glyco_trans_1"/>
</dbReference>
<dbReference type="SUPFAM" id="SSF53756">
    <property type="entry name" value="UDP-Glycosyltransferase/glycogen phosphorylase"/>
    <property type="match status" value="1"/>
</dbReference>
<dbReference type="STRING" id="1802661.A2649_01225"/>
<organism evidence="2 3">
    <name type="scientific">Candidatus Yanofskybacteria bacterium RIFCSPHIGHO2_01_FULL_41_26</name>
    <dbReference type="NCBI Taxonomy" id="1802661"/>
    <lineage>
        <taxon>Bacteria</taxon>
        <taxon>Candidatus Yanofskyibacteriota</taxon>
    </lineage>
</organism>
<name>A0A1F8EFZ9_9BACT</name>
<dbReference type="PANTHER" id="PTHR12526">
    <property type="entry name" value="GLYCOSYLTRANSFERASE"/>
    <property type="match status" value="1"/>
</dbReference>
<protein>
    <recommendedName>
        <fullName evidence="1">Glycosyl transferase family 1 domain-containing protein</fullName>
    </recommendedName>
</protein>
<reference evidence="2 3" key="1">
    <citation type="journal article" date="2016" name="Nat. Commun.">
        <title>Thousands of microbial genomes shed light on interconnected biogeochemical processes in an aquifer system.</title>
        <authorList>
            <person name="Anantharaman K."/>
            <person name="Brown C.T."/>
            <person name="Hug L.A."/>
            <person name="Sharon I."/>
            <person name="Castelle C.J."/>
            <person name="Probst A.J."/>
            <person name="Thomas B.C."/>
            <person name="Singh A."/>
            <person name="Wilkins M.J."/>
            <person name="Karaoz U."/>
            <person name="Brodie E.L."/>
            <person name="Williams K.H."/>
            <person name="Hubbard S.S."/>
            <person name="Banfield J.F."/>
        </authorList>
    </citation>
    <scope>NUCLEOTIDE SEQUENCE [LARGE SCALE GENOMIC DNA]</scope>
</reference>
<evidence type="ECO:0000313" key="3">
    <source>
        <dbReference type="Proteomes" id="UP000176893"/>
    </source>
</evidence>
<dbReference type="EMBL" id="MGJB01000006">
    <property type="protein sequence ID" value="OGM98968.1"/>
    <property type="molecule type" value="Genomic_DNA"/>
</dbReference>
<dbReference type="GO" id="GO:0016757">
    <property type="term" value="F:glycosyltransferase activity"/>
    <property type="evidence" value="ECO:0007669"/>
    <property type="project" value="InterPro"/>
</dbReference>
<dbReference type="Gene3D" id="3.40.50.2000">
    <property type="entry name" value="Glycogen Phosphorylase B"/>
    <property type="match status" value="2"/>
</dbReference>
<sequence length="348" mass="40365">MRILYFGVYNPDYSRNRVLIKGLKQNGTEIVECREEIKSFFKYLKLILKYLKLRRKFDVMIVGFPGQEVMFLARLLTFKPIVFDAFTSHYGGYILDRQYFNKTSWRAKYYRWIDKFSCRLADLVLLDTNAHVNFFVEEFGLPPDKFKRIFVGADEDVFYPRESAKKEDKFLVHFHGYYIPLQGVEYIIRAAKLLEKENIMFNLIGRGQTYEKNRKLAADLDVKNINFIDKMSYFDLTEHVAMADICLGIFGDSPKTDLVIPNKVYEAIAMGKPVITADTPAARELLSDGENVLFCRKADPEDLAEKIRFLKNSSDRSRIIGEGAKTLFNEKLASSILAGELLKHIRES</sequence>
<evidence type="ECO:0000313" key="2">
    <source>
        <dbReference type="EMBL" id="OGM98968.1"/>
    </source>
</evidence>
<dbReference type="AlphaFoldDB" id="A0A1F8EFZ9"/>
<accession>A0A1F8EFZ9</accession>
<dbReference type="Proteomes" id="UP000176893">
    <property type="component" value="Unassembled WGS sequence"/>
</dbReference>
<dbReference type="Pfam" id="PF00534">
    <property type="entry name" value="Glycos_transf_1"/>
    <property type="match status" value="1"/>
</dbReference>
<comment type="caution">
    <text evidence="2">The sequence shown here is derived from an EMBL/GenBank/DDBJ whole genome shotgun (WGS) entry which is preliminary data.</text>
</comment>